<dbReference type="Proteomes" id="UP001500840">
    <property type="component" value="Unassembled WGS sequence"/>
</dbReference>
<keyword evidence="2" id="KW-1185">Reference proteome</keyword>
<organism evidence="1 2">
    <name type="scientific">Novipirellula rosea</name>
    <dbReference type="NCBI Taxonomy" id="1031540"/>
    <lineage>
        <taxon>Bacteria</taxon>
        <taxon>Pseudomonadati</taxon>
        <taxon>Planctomycetota</taxon>
        <taxon>Planctomycetia</taxon>
        <taxon>Pirellulales</taxon>
        <taxon>Pirellulaceae</taxon>
        <taxon>Novipirellula</taxon>
    </lineage>
</organism>
<protein>
    <submittedName>
        <fullName evidence="1">Uncharacterized protein</fullName>
    </submittedName>
</protein>
<evidence type="ECO:0000313" key="1">
    <source>
        <dbReference type="EMBL" id="GAA4461881.1"/>
    </source>
</evidence>
<proteinExistence type="predicted"/>
<comment type="caution">
    <text evidence="1">The sequence shown here is derived from an EMBL/GenBank/DDBJ whole genome shotgun (WGS) entry which is preliminary data.</text>
</comment>
<evidence type="ECO:0000313" key="2">
    <source>
        <dbReference type="Proteomes" id="UP001500840"/>
    </source>
</evidence>
<sequence>MDKTVLRINEQLQAKYAVLDPVPITVGRFREAVAVAIERLAKSDKKDRMLIVKALQVVLAEECFPAGYHFYLSATSASFKKQSLEDDVLGKKVVNLRYHLSVPVPVGKATTQPVRLRSLAEQFFIEKKEIVWSD</sequence>
<gene>
    <name evidence="1" type="ORF">GCM10023156_45020</name>
</gene>
<reference evidence="2" key="1">
    <citation type="journal article" date="2019" name="Int. J. Syst. Evol. Microbiol.">
        <title>The Global Catalogue of Microorganisms (GCM) 10K type strain sequencing project: providing services to taxonomists for standard genome sequencing and annotation.</title>
        <authorList>
            <consortium name="The Broad Institute Genomics Platform"/>
            <consortium name="The Broad Institute Genome Sequencing Center for Infectious Disease"/>
            <person name="Wu L."/>
            <person name="Ma J."/>
        </authorList>
    </citation>
    <scope>NUCLEOTIDE SEQUENCE [LARGE SCALE GENOMIC DNA]</scope>
    <source>
        <strain evidence="2">JCM 17759</strain>
    </source>
</reference>
<dbReference type="EMBL" id="BAABGA010000058">
    <property type="protein sequence ID" value="GAA4461881.1"/>
    <property type="molecule type" value="Genomic_DNA"/>
</dbReference>
<name>A0ABP8N8P6_9BACT</name>
<accession>A0ABP8N8P6</accession>